<protein>
    <submittedName>
        <fullName evidence="2">SGT1 domain containing protein</fullName>
    </submittedName>
</protein>
<dbReference type="Pfam" id="PF07093">
    <property type="entry name" value="SGT1"/>
    <property type="match status" value="1"/>
</dbReference>
<evidence type="ECO:0000256" key="1">
    <source>
        <dbReference type="SAM" id="MobiDB-lite"/>
    </source>
</evidence>
<dbReference type="Proteomes" id="UP000693970">
    <property type="component" value="Unassembled WGS sequence"/>
</dbReference>
<evidence type="ECO:0000313" key="3">
    <source>
        <dbReference type="Proteomes" id="UP000693970"/>
    </source>
</evidence>
<proteinExistence type="predicted"/>
<dbReference type="PANTHER" id="PTHR13060">
    <property type="entry name" value="SGT1 PROTEIN HSGT1 SUPPRESSOR OF GCR2"/>
    <property type="match status" value="1"/>
</dbReference>
<feature type="region of interest" description="Disordered" evidence="1">
    <location>
        <begin position="588"/>
        <end position="648"/>
    </location>
</feature>
<reference evidence="2" key="2">
    <citation type="submission" date="2021-04" db="EMBL/GenBank/DDBJ databases">
        <authorList>
            <person name="Podell S."/>
        </authorList>
    </citation>
    <scope>NUCLEOTIDE SEQUENCE</scope>
    <source>
        <strain evidence="2">Hildebrandi</strain>
    </source>
</reference>
<gene>
    <name evidence="2" type="ORF">IV203_010310</name>
</gene>
<feature type="compositionally biased region" description="Polar residues" evidence="1">
    <location>
        <begin position="618"/>
        <end position="628"/>
    </location>
</feature>
<dbReference type="GO" id="GO:0005634">
    <property type="term" value="C:nucleus"/>
    <property type="evidence" value="ECO:0007669"/>
    <property type="project" value="TreeGrafter"/>
</dbReference>
<evidence type="ECO:0000313" key="2">
    <source>
        <dbReference type="EMBL" id="KAG7350950.1"/>
    </source>
</evidence>
<name>A0A9K3PKM9_9STRA</name>
<dbReference type="InterPro" id="IPR010770">
    <property type="entry name" value="Ecd"/>
</dbReference>
<dbReference type="AlphaFoldDB" id="A0A9K3PKM9"/>
<feature type="compositionally biased region" description="Basic and acidic residues" evidence="1">
    <location>
        <begin position="589"/>
        <end position="599"/>
    </location>
</feature>
<reference evidence="2" key="1">
    <citation type="journal article" date="2021" name="Sci. Rep.">
        <title>Diploid genomic architecture of Nitzschia inconspicua, an elite biomass production diatom.</title>
        <authorList>
            <person name="Oliver A."/>
            <person name="Podell S."/>
            <person name="Pinowska A."/>
            <person name="Traller J.C."/>
            <person name="Smith S.R."/>
            <person name="McClure R."/>
            <person name="Beliaev A."/>
            <person name="Bohutskyi P."/>
            <person name="Hill E.A."/>
            <person name="Rabines A."/>
            <person name="Zheng H."/>
            <person name="Allen L.Z."/>
            <person name="Kuo A."/>
            <person name="Grigoriev I.V."/>
            <person name="Allen A.E."/>
            <person name="Hazlebeck D."/>
            <person name="Allen E.E."/>
        </authorList>
    </citation>
    <scope>NUCLEOTIDE SEQUENCE</scope>
    <source>
        <strain evidence="2">Hildebrandi</strain>
    </source>
</reference>
<dbReference type="EMBL" id="JAGRRH010000018">
    <property type="protein sequence ID" value="KAG7350950.1"/>
    <property type="molecule type" value="Genomic_DNA"/>
</dbReference>
<organism evidence="2 3">
    <name type="scientific">Nitzschia inconspicua</name>
    <dbReference type="NCBI Taxonomy" id="303405"/>
    <lineage>
        <taxon>Eukaryota</taxon>
        <taxon>Sar</taxon>
        <taxon>Stramenopiles</taxon>
        <taxon>Ochrophyta</taxon>
        <taxon>Bacillariophyta</taxon>
        <taxon>Bacillariophyceae</taxon>
        <taxon>Bacillariophycidae</taxon>
        <taxon>Bacillariales</taxon>
        <taxon>Bacillariaceae</taxon>
        <taxon>Nitzschia</taxon>
    </lineage>
</organism>
<dbReference type="PANTHER" id="PTHR13060:SF0">
    <property type="entry name" value="PROTEIN ECDYSONELESS HOMOLOG"/>
    <property type="match status" value="1"/>
</dbReference>
<dbReference type="OrthoDB" id="27237at2759"/>
<sequence length="648" mass="73638">MEEGSLLQTALQHAQESKHHQEENVLLLDVYSLRHYEQSNLQLLFLADLAVKINEFLQQEQNFCWHYGGDGPVFGIHLSEGVPHLRAYVRYGPNVLDEWMAIHMLNEVTKRFSNDEVVGMAWDVQDGQVLLIQLAELLPESFDQDSTDRHKYSCWLRNGNLHLLEIPHVSISTALQNLLRVPNDHGPSHPKLQEAMEFWLELNQEEAKLLQRTPMVLPRNVATMFEIYPDFLHTAIQAFCSYLEHSDDRYSSRAPQKQDPDEDSIVLANYEDWVWVTRQMSRTNYAMVRTVTSKQWDDPNSTPIPLPVEIKRMQRTCIMDSATHLKHAVAIGVRVMVGLELLLQNREDAIQSHPLASLQDRILYWNRVEQNLSSNHSILESYQKRPNQSVLNLENVIKCPVFPEERDNLTLWTSPEASLSHQIRQGLKRNSNAAGRNITTASTIPPKPDQVDGDEWIDVLMAKAQDGNLQIQSTEDLDSLLSKFQVFLQQKSGIGGVDSAKQDSAKHLNDNTGPVKIQPRVFLNILHAALKGDELIFPIVDESPAKDEFFYDEDYDDLVEVEDEEDDSGNKNSKIPSIQDMMAAMDLELEGRRKQDKPQEPIPSSTSSNDNHDDSELQVLTNLLQSLDASGGGSGPVINMLKEMENSS</sequence>
<keyword evidence="3" id="KW-1185">Reference proteome</keyword>
<comment type="caution">
    <text evidence="2">The sequence shown here is derived from an EMBL/GenBank/DDBJ whole genome shotgun (WGS) entry which is preliminary data.</text>
</comment>
<accession>A0A9K3PKM9</accession>